<accession>A0A813FZY0</accession>
<protein>
    <submittedName>
        <fullName evidence="2">Uncharacterized protein</fullName>
    </submittedName>
</protein>
<dbReference type="AlphaFoldDB" id="A0A813FZY0"/>
<evidence type="ECO:0000256" key="1">
    <source>
        <dbReference type="SAM" id="MobiDB-lite"/>
    </source>
</evidence>
<reference evidence="2" key="1">
    <citation type="submission" date="2021-02" db="EMBL/GenBank/DDBJ databases">
        <authorList>
            <person name="Dougan E. K."/>
            <person name="Rhodes N."/>
            <person name="Thang M."/>
            <person name="Chan C."/>
        </authorList>
    </citation>
    <scope>NUCLEOTIDE SEQUENCE</scope>
</reference>
<feature type="region of interest" description="Disordered" evidence="1">
    <location>
        <begin position="147"/>
        <end position="175"/>
    </location>
</feature>
<dbReference type="EMBL" id="CAJNNV010026254">
    <property type="protein sequence ID" value="CAE8617692.1"/>
    <property type="molecule type" value="Genomic_DNA"/>
</dbReference>
<evidence type="ECO:0000313" key="2">
    <source>
        <dbReference type="EMBL" id="CAE8617692.1"/>
    </source>
</evidence>
<sequence>MLCGRVKVKRLWAALRRWQAVPDGTVEAGLQQAELERLKRQLVVWRKALNGEARRRAEQRGDRDALELLEPDNRSWMELSLTEQAEAPFAKYLLGPFRQSGQSAAYFYDLEERQFVWEDPLEREVLTLQLAAGLVQDGEAAVRAVLGGDRSGNVDSGATDSEDSDSSEQSGSDPE</sequence>
<name>A0A813FZY0_POLGL</name>
<comment type="caution">
    <text evidence="2">The sequence shown here is derived from an EMBL/GenBank/DDBJ whole genome shotgun (WGS) entry which is preliminary data.</text>
</comment>
<gene>
    <name evidence="2" type="ORF">PGLA1383_LOCUS35352</name>
</gene>
<organism evidence="2 3">
    <name type="scientific">Polarella glacialis</name>
    <name type="common">Dinoflagellate</name>
    <dbReference type="NCBI Taxonomy" id="89957"/>
    <lineage>
        <taxon>Eukaryota</taxon>
        <taxon>Sar</taxon>
        <taxon>Alveolata</taxon>
        <taxon>Dinophyceae</taxon>
        <taxon>Suessiales</taxon>
        <taxon>Suessiaceae</taxon>
        <taxon>Polarella</taxon>
    </lineage>
</organism>
<proteinExistence type="predicted"/>
<evidence type="ECO:0000313" key="3">
    <source>
        <dbReference type="Proteomes" id="UP000654075"/>
    </source>
</evidence>
<feature type="non-terminal residue" evidence="2">
    <location>
        <position position="1"/>
    </location>
</feature>
<dbReference type="Proteomes" id="UP000654075">
    <property type="component" value="Unassembled WGS sequence"/>
</dbReference>
<keyword evidence="3" id="KW-1185">Reference proteome</keyword>